<evidence type="ECO:0000313" key="3">
    <source>
        <dbReference type="Proteomes" id="UP000278440"/>
    </source>
</evidence>
<dbReference type="EMBL" id="RBXT01000001">
    <property type="protein sequence ID" value="RKT79450.1"/>
    <property type="molecule type" value="Genomic_DNA"/>
</dbReference>
<organism evidence="2 3">
    <name type="scientific">Terracoccus luteus</name>
    <dbReference type="NCBI Taxonomy" id="53356"/>
    <lineage>
        <taxon>Bacteria</taxon>
        <taxon>Bacillati</taxon>
        <taxon>Actinomycetota</taxon>
        <taxon>Actinomycetes</taxon>
        <taxon>Micrococcales</taxon>
        <taxon>Intrasporangiaceae</taxon>
        <taxon>Terracoccus</taxon>
    </lineage>
</organism>
<dbReference type="AlphaFoldDB" id="A0A495XXX5"/>
<keyword evidence="1" id="KW-0812">Transmembrane</keyword>
<keyword evidence="1" id="KW-0472">Membrane</keyword>
<proteinExistence type="predicted"/>
<comment type="caution">
    <text evidence="2">The sequence shown here is derived from an EMBL/GenBank/DDBJ whole genome shotgun (WGS) entry which is preliminary data.</text>
</comment>
<keyword evidence="1" id="KW-1133">Transmembrane helix</keyword>
<dbReference type="Proteomes" id="UP000278440">
    <property type="component" value="Unassembled WGS sequence"/>
</dbReference>
<evidence type="ECO:0000256" key="1">
    <source>
        <dbReference type="SAM" id="Phobius"/>
    </source>
</evidence>
<sequence length="170" mass="16757">MATPTLAPVVTAPIGIPDAVATTTADPASTGRTAAAAPGSPASVERVGALAVAAPLLLWAHGILAWVDGLGATRDLRDRAQGQGTLTTLDYAADSLGAASIVLLAAAVVAFAWLTVEVVRRPSVAARLGTGSLVTAGAGLVAVVAPLGLLPLGALLMLIGLAPLSRSDDR</sequence>
<name>A0A495XXX5_9MICO</name>
<gene>
    <name evidence="2" type="ORF">DFJ68_2922</name>
</gene>
<accession>A0A495XXX5</accession>
<reference evidence="2 3" key="1">
    <citation type="submission" date="2018-10" db="EMBL/GenBank/DDBJ databases">
        <title>Sequencing the genomes of 1000 actinobacteria strains.</title>
        <authorList>
            <person name="Klenk H.-P."/>
        </authorList>
    </citation>
    <scope>NUCLEOTIDE SEQUENCE [LARGE SCALE GENOMIC DNA]</scope>
    <source>
        <strain evidence="2 3">DSM 44267</strain>
    </source>
</reference>
<protein>
    <submittedName>
        <fullName evidence="2">Uncharacterized protein</fullName>
    </submittedName>
</protein>
<keyword evidence="3" id="KW-1185">Reference proteome</keyword>
<feature type="transmembrane region" description="Helical" evidence="1">
    <location>
        <begin position="91"/>
        <end position="116"/>
    </location>
</feature>
<feature type="transmembrane region" description="Helical" evidence="1">
    <location>
        <begin position="136"/>
        <end position="164"/>
    </location>
</feature>
<dbReference type="RefSeq" id="WP_121034326.1">
    <property type="nucleotide sequence ID" value="NZ_RBXT01000001.1"/>
</dbReference>
<evidence type="ECO:0000313" key="2">
    <source>
        <dbReference type="EMBL" id="RKT79450.1"/>
    </source>
</evidence>